<evidence type="ECO:0008006" key="4">
    <source>
        <dbReference type="Google" id="ProtNLM"/>
    </source>
</evidence>
<protein>
    <recommendedName>
        <fullName evidence="4">Lipoprotein</fullName>
    </recommendedName>
</protein>
<dbReference type="RefSeq" id="WP_248357565.1">
    <property type="nucleotide sequence ID" value="NZ_AP025591.1"/>
</dbReference>
<feature type="chain" id="PRO_5045947588" description="Lipoprotein" evidence="1">
    <location>
        <begin position="17"/>
        <end position="200"/>
    </location>
</feature>
<dbReference type="Proteomes" id="UP001162891">
    <property type="component" value="Chromosome"/>
</dbReference>
<gene>
    <name evidence="2" type="ORF">AMOR_01650</name>
</gene>
<dbReference type="PROSITE" id="PS51257">
    <property type="entry name" value="PROKAR_LIPOPROTEIN"/>
    <property type="match status" value="1"/>
</dbReference>
<reference evidence="3" key="1">
    <citation type="journal article" date="2022" name="Int. J. Syst. Evol. Microbiol.">
        <title>Anaeromyxobacter oryzae sp. nov., Anaeromyxobacter diazotrophicus sp. nov. and Anaeromyxobacter paludicola sp. nov., isolated from paddy soils.</title>
        <authorList>
            <person name="Itoh H."/>
            <person name="Xu Z."/>
            <person name="Mise K."/>
            <person name="Masuda Y."/>
            <person name="Ushijima N."/>
            <person name="Hayakawa C."/>
            <person name="Shiratori Y."/>
            <person name="Senoo K."/>
        </authorList>
    </citation>
    <scope>NUCLEOTIDE SEQUENCE [LARGE SCALE GENOMIC DNA]</scope>
    <source>
        <strain evidence="3">Red232</strain>
    </source>
</reference>
<evidence type="ECO:0000313" key="3">
    <source>
        <dbReference type="Proteomes" id="UP001162891"/>
    </source>
</evidence>
<organism evidence="2 3">
    <name type="scientific">Anaeromyxobacter oryzae</name>
    <dbReference type="NCBI Taxonomy" id="2918170"/>
    <lineage>
        <taxon>Bacteria</taxon>
        <taxon>Pseudomonadati</taxon>
        <taxon>Myxococcota</taxon>
        <taxon>Myxococcia</taxon>
        <taxon>Myxococcales</taxon>
        <taxon>Cystobacterineae</taxon>
        <taxon>Anaeromyxobacteraceae</taxon>
        <taxon>Anaeromyxobacter</taxon>
    </lineage>
</organism>
<dbReference type="EMBL" id="AP025591">
    <property type="protein sequence ID" value="BDG01169.1"/>
    <property type="molecule type" value="Genomic_DNA"/>
</dbReference>
<keyword evidence="1" id="KW-0732">Signal</keyword>
<sequence>MARRLALSLAGLLALAACGGSSSKGSTLTATGAIAVTANQFTSVTQSITCPIAGGSIGAAFAAVGASDQSGMCGYFQRGQDKQNAKSIFVVAVNVNPLGAATVTPGTYTITTSPSATQTQYAAVIVSQNDASCSPTDVEATGGTVTITSVSGGRIQGNVNATLSNGGAVNGSFDAPSCAYTLPGDLCSGTLTPPAGTCVP</sequence>
<evidence type="ECO:0000256" key="1">
    <source>
        <dbReference type="SAM" id="SignalP"/>
    </source>
</evidence>
<name>A0ABM7WNY0_9BACT</name>
<proteinExistence type="predicted"/>
<feature type="signal peptide" evidence="1">
    <location>
        <begin position="1"/>
        <end position="16"/>
    </location>
</feature>
<accession>A0ABM7WNY0</accession>
<evidence type="ECO:0000313" key="2">
    <source>
        <dbReference type="EMBL" id="BDG01169.1"/>
    </source>
</evidence>
<keyword evidence="3" id="KW-1185">Reference proteome</keyword>